<dbReference type="EMBL" id="NHYD01003354">
    <property type="protein sequence ID" value="PPQ79986.1"/>
    <property type="molecule type" value="Genomic_DNA"/>
</dbReference>
<reference evidence="3 4" key="1">
    <citation type="journal article" date="2018" name="Evol. Lett.">
        <title>Horizontal gene cluster transfer increased hallucinogenic mushroom diversity.</title>
        <authorList>
            <person name="Reynolds H.T."/>
            <person name="Vijayakumar V."/>
            <person name="Gluck-Thaler E."/>
            <person name="Korotkin H.B."/>
            <person name="Matheny P.B."/>
            <person name="Slot J.C."/>
        </authorList>
    </citation>
    <scope>NUCLEOTIDE SEQUENCE [LARGE SCALE GENOMIC DNA]</scope>
    <source>
        <strain evidence="3 4">2631</strain>
    </source>
</reference>
<feature type="region of interest" description="Disordered" evidence="1">
    <location>
        <begin position="331"/>
        <end position="428"/>
    </location>
</feature>
<name>A0A409WNB1_PSICY</name>
<feature type="region of interest" description="Disordered" evidence="1">
    <location>
        <begin position="1"/>
        <end position="119"/>
    </location>
</feature>
<keyword evidence="2" id="KW-1133">Transmembrane helix</keyword>
<evidence type="ECO:0000313" key="4">
    <source>
        <dbReference type="Proteomes" id="UP000283269"/>
    </source>
</evidence>
<feature type="compositionally biased region" description="Polar residues" evidence="1">
    <location>
        <begin position="580"/>
        <end position="589"/>
    </location>
</feature>
<gene>
    <name evidence="3" type="ORF">CVT25_003046</name>
</gene>
<dbReference type="Proteomes" id="UP000283269">
    <property type="component" value="Unassembled WGS sequence"/>
</dbReference>
<feature type="compositionally biased region" description="Basic residues" evidence="1">
    <location>
        <begin position="1"/>
        <end position="11"/>
    </location>
</feature>
<comment type="caution">
    <text evidence="3">The sequence shown here is derived from an EMBL/GenBank/DDBJ whole genome shotgun (WGS) entry which is preliminary data.</text>
</comment>
<feature type="compositionally biased region" description="Gly residues" evidence="1">
    <location>
        <begin position="41"/>
        <end position="50"/>
    </location>
</feature>
<sequence length="664" mass="68244">MSHTNIRHRRAAAAAAAAQRRAPNPQLGFNPTAIFNDPGNDGPGPTGPFGGLSDFFPQRSTSITNGLPLSSTSSSASSTSSVSSTSSTSSSSSSSSSSTTSSSSSSTVSSTSTTPTLTSKTSLTTLPAQTAIVTVSVSHTSSLSTSAAAASTTGDSADASGGMSTGAVVGGIGAGVVAIAVIGFAVAYFIRRARKREAEGAFDAHNFRRSAMLMDDPPTHEDTVARGYNPPQPPSMAQRYNANASPAPTFGTQYGHPGPGGYAEEEYDQYGNAAGGGGYGADNRAGFGSAAPYQQSFQPGQIMNANSAMSPMSATSAHPMYASAAYAQNPFSPANSVPEEYREQQQQQQHGYSAHGHQSYEYPQADPAFPAPVSVPQPVLTRQPSSSSPQYPNPNPNSQYPSPNAYTAADEPHRPSPLTLKRESAPANDYVDLNRSSVSPYQAAQYVEISRRLNADVPAGLVTAEMEHELPPPPHAGSPSPFADPATPGGGQYVTDRRYSGEDAHGHGQPQELDMNFPAPPSPVHTPASASRYRIDSMPPTLPEIHVEARVSVSSVGGYPALSRGDGSGNGGLSTGTRSQFPTTPSPLASSFGFPSPAPDATSFGVPAHPVIPVPAPVAASAAAPNAKASAAPPSAFAAPAQAKHKKQPSMQSVYDADDAYGGF</sequence>
<evidence type="ECO:0008006" key="5">
    <source>
        <dbReference type="Google" id="ProtNLM"/>
    </source>
</evidence>
<evidence type="ECO:0000256" key="1">
    <source>
        <dbReference type="SAM" id="MobiDB-lite"/>
    </source>
</evidence>
<feature type="region of interest" description="Disordered" evidence="1">
    <location>
        <begin position="622"/>
        <end position="653"/>
    </location>
</feature>
<feature type="compositionally biased region" description="Low complexity" evidence="1">
    <location>
        <begin position="12"/>
        <end position="22"/>
    </location>
</feature>
<feature type="compositionally biased region" description="Basic and acidic residues" evidence="1">
    <location>
        <begin position="410"/>
        <end position="424"/>
    </location>
</feature>
<keyword evidence="2" id="KW-0472">Membrane</keyword>
<accession>A0A409WNB1</accession>
<feature type="compositionally biased region" description="Polar residues" evidence="1">
    <location>
        <begin position="238"/>
        <end position="252"/>
    </location>
</feature>
<feature type="compositionally biased region" description="Low complexity" evidence="1">
    <location>
        <begin position="622"/>
        <end position="642"/>
    </location>
</feature>
<evidence type="ECO:0000256" key="2">
    <source>
        <dbReference type="SAM" id="Phobius"/>
    </source>
</evidence>
<feature type="compositionally biased region" description="Low complexity" evidence="1">
    <location>
        <begin position="383"/>
        <end position="404"/>
    </location>
</feature>
<keyword evidence="4" id="KW-1185">Reference proteome</keyword>
<protein>
    <recommendedName>
        <fullName evidence="5">REJ domain-containing protein</fullName>
    </recommendedName>
</protein>
<dbReference type="OrthoDB" id="3263296at2759"/>
<feature type="region of interest" description="Disordered" evidence="1">
    <location>
        <begin position="467"/>
        <end position="509"/>
    </location>
</feature>
<keyword evidence="2" id="KW-0812">Transmembrane</keyword>
<dbReference type="InParanoid" id="A0A409WNB1"/>
<feature type="compositionally biased region" description="Basic and acidic residues" evidence="1">
    <location>
        <begin position="495"/>
        <end position="506"/>
    </location>
</feature>
<dbReference type="STRING" id="93625.A0A409WNB1"/>
<feature type="transmembrane region" description="Helical" evidence="2">
    <location>
        <begin position="167"/>
        <end position="190"/>
    </location>
</feature>
<evidence type="ECO:0000313" key="3">
    <source>
        <dbReference type="EMBL" id="PPQ79986.1"/>
    </source>
</evidence>
<organism evidence="3 4">
    <name type="scientific">Psilocybe cyanescens</name>
    <dbReference type="NCBI Taxonomy" id="93625"/>
    <lineage>
        <taxon>Eukaryota</taxon>
        <taxon>Fungi</taxon>
        <taxon>Dikarya</taxon>
        <taxon>Basidiomycota</taxon>
        <taxon>Agaricomycotina</taxon>
        <taxon>Agaricomycetes</taxon>
        <taxon>Agaricomycetidae</taxon>
        <taxon>Agaricales</taxon>
        <taxon>Agaricineae</taxon>
        <taxon>Strophariaceae</taxon>
        <taxon>Psilocybe</taxon>
    </lineage>
</organism>
<feature type="compositionally biased region" description="Polar residues" evidence="1">
    <location>
        <begin position="58"/>
        <end position="69"/>
    </location>
</feature>
<dbReference type="AlphaFoldDB" id="A0A409WNB1"/>
<feature type="compositionally biased region" description="Low complexity" evidence="1">
    <location>
        <begin position="70"/>
        <end position="119"/>
    </location>
</feature>
<feature type="region of interest" description="Disordered" evidence="1">
    <location>
        <begin position="213"/>
        <end position="269"/>
    </location>
</feature>
<proteinExistence type="predicted"/>
<feature type="region of interest" description="Disordered" evidence="1">
    <location>
        <begin position="562"/>
        <end position="595"/>
    </location>
</feature>